<organism evidence="1 2">
    <name type="scientific">Blepharisma stoltei</name>
    <dbReference type="NCBI Taxonomy" id="1481888"/>
    <lineage>
        <taxon>Eukaryota</taxon>
        <taxon>Sar</taxon>
        <taxon>Alveolata</taxon>
        <taxon>Ciliophora</taxon>
        <taxon>Postciliodesmatophora</taxon>
        <taxon>Heterotrichea</taxon>
        <taxon>Heterotrichida</taxon>
        <taxon>Blepharismidae</taxon>
        <taxon>Blepharisma</taxon>
    </lineage>
</organism>
<keyword evidence="2" id="KW-1185">Reference proteome</keyword>
<protein>
    <submittedName>
        <fullName evidence="1">Uncharacterized protein</fullName>
    </submittedName>
</protein>
<name>A0AAU9IA27_9CILI</name>
<dbReference type="EMBL" id="CAJZBQ010000005">
    <property type="protein sequence ID" value="CAG9312168.1"/>
    <property type="molecule type" value="Genomic_DNA"/>
</dbReference>
<sequence>MINENALWEFGYIAHPMQLKNKWSQVKYPVNNRSFKSPKTKFDIRDIEDLPETPENLRWDDIFLAFEIARDIGISLVKKNLAIEQDTSSGSTIVLPYFKSSYFLGLLELHLTLVRENASYSNHYDFMYDPHLTIRKLVFDRYTGKYEKIASKSIHYTLQKAEWRDKLYFRFIRNPWAPSKQDDNIEEFTSEQGFYNFSSAVLQPFLRELDEISIEGGTLIRQNFLLRAH</sequence>
<gene>
    <name evidence="1" type="ORF">BSTOLATCC_MIC5416</name>
</gene>
<reference evidence="1" key="1">
    <citation type="submission" date="2021-09" db="EMBL/GenBank/DDBJ databases">
        <authorList>
            <consortium name="AG Swart"/>
            <person name="Singh M."/>
            <person name="Singh A."/>
            <person name="Seah K."/>
            <person name="Emmerich C."/>
        </authorList>
    </citation>
    <scope>NUCLEOTIDE SEQUENCE</scope>
    <source>
        <strain evidence="1">ATCC30299</strain>
    </source>
</reference>
<evidence type="ECO:0000313" key="1">
    <source>
        <dbReference type="EMBL" id="CAG9312168.1"/>
    </source>
</evidence>
<comment type="caution">
    <text evidence="1">The sequence shown here is derived from an EMBL/GenBank/DDBJ whole genome shotgun (WGS) entry which is preliminary data.</text>
</comment>
<dbReference type="AlphaFoldDB" id="A0AAU9IA27"/>
<dbReference type="Proteomes" id="UP001162131">
    <property type="component" value="Unassembled WGS sequence"/>
</dbReference>
<evidence type="ECO:0000313" key="2">
    <source>
        <dbReference type="Proteomes" id="UP001162131"/>
    </source>
</evidence>
<accession>A0AAU9IA27</accession>
<proteinExistence type="predicted"/>